<organism evidence="2 3">
    <name type="scientific">Chlamydomonas schloesseri</name>
    <dbReference type="NCBI Taxonomy" id="2026947"/>
    <lineage>
        <taxon>Eukaryota</taxon>
        <taxon>Viridiplantae</taxon>
        <taxon>Chlorophyta</taxon>
        <taxon>core chlorophytes</taxon>
        <taxon>Chlorophyceae</taxon>
        <taxon>CS clade</taxon>
        <taxon>Chlamydomonadales</taxon>
        <taxon>Chlamydomonadaceae</taxon>
        <taxon>Chlamydomonas</taxon>
    </lineage>
</organism>
<accession>A0A835WB20</accession>
<feature type="region of interest" description="Disordered" evidence="1">
    <location>
        <begin position="269"/>
        <end position="335"/>
    </location>
</feature>
<feature type="compositionally biased region" description="Acidic residues" evidence="1">
    <location>
        <begin position="317"/>
        <end position="335"/>
    </location>
</feature>
<dbReference type="OrthoDB" id="21204at2759"/>
<evidence type="ECO:0000256" key="1">
    <source>
        <dbReference type="SAM" id="MobiDB-lite"/>
    </source>
</evidence>
<dbReference type="AlphaFoldDB" id="A0A835WB20"/>
<proteinExistence type="predicted"/>
<evidence type="ECO:0000313" key="3">
    <source>
        <dbReference type="Proteomes" id="UP000613740"/>
    </source>
</evidence>
<dbReference type="Proteomes" id="UP000613740">
    <property type="component" value="Unassembled WGS sequence"/>
</dbReference>
<feature type="region of interest" description="Disordered" evidence="1">
    <location>
        <begin position="192"/>
        <end position="215"/>
    </location>
</feature>
<dbReference type="PANTHER" id="PTHR47692">
    <property type="entry name" value="RING/U-BOX SUPERFAMILY PROTEIN"/>
    <property type="match status" value="1"/>
</dbReference>
<comment type="caution">
    <text evidence="2">The sequence shown here is derived from an EMBL/GenBank/DDBJ whole genome shotgun (WGS) entry which is preliminary data.</text>
</comment>
<feature type="region of interest" description="Disordered" evidence="1">
    <location>
        <begin position="103"/>
        <end position="124"/>
    </location>
</feature>
<keyword evidence="3" id="KW-1185">Reference proteome</keyword>
<dbReference type="EMBL" id="JAEHOD010000029">
    <property type="protein sequence ID" value="KAG2444104.1"/>
    <property type="molecule type" value="Genomic_DNA"/>
</dbReference>
<protein>
    <submittedName>
        <fullName evidence="2">Uncharacterized protein</fullName>
    </submittedName>
</protein>
<dbReference type="PANTHER" id="PTHR47692:SF2">
    <property type="entry name" value="ZINC FINGER RING-TYPE DOMAIN CONTAINING PROTEIN"/>
    <property type="match status" value="1"/>
</dbReference>
<sequence length="335" mass="33903">MCKAPYEYILFDCVLKSFRTEYVDEAAERRARAAPGGGPGGGASLLSAAHRRRRALYVSQGPGATNPAGGAAAAAAGASGVASSEVVEPRTVQPTAVAAAASQGGRPAGVTAPAMSTQGRGAIRRGADDPELKAFVKRELQAVLLQEDVTLVAQHVLGVLRAVLGGPNSVASGGGGGSSVPWRGAQPVRALAPGRNRYVPPPKRPRGAATAQGPAASVQDIETALSREAACFLHDDVQQFARQVGLFLTSGLSVKAFDDLVFGAAEEHAQGGGPIDGAHGSTAGATRVDGVEGADGGAAGSRSQKRRASNDVIGFAEESDGGGDDFGYEEYSDEG</sequence>
<gene>
    <name evidence="2" type="ORF">HYH02_009046</name>
</gene>
<reference evidence="2" key="1">
    <citation type="journal article" date="2020" name="bioRxiv">
        <title>Comparative genomics of Chlamydomonas.</title>
        <authorList>
            <person name="Craig R.J."/>
            <person name="Hasan A.R."/>
            <person name="Ness R.W."/>
            <person name="Keightley P.D."/>
        </authorList>
    </citation>
    <scope>NUCLEOTIDE SEQUENCE</scope>
    <source>
        <strain evidence="2">CCAP 11/173</strain>
    </source>
</reference>
<evidence type="ECO:0000313" key="2">
    <source>
        <dbReference type="EMBL" id="KAG2444104.1"/>
    </source>
</evidence>
<name>A0A835WB20_9CHLO</name>